<evidence type="ECO:0000256" key="1">
    <source>
        <dbReference type="SAM" id="MobiDB-lite"/>
    </source>
</evidence>
<dbReference type="OrthoDB" id="197400at2759"/>
<dbReference type="Gene3D" id="2.30.30.140">
    <property type="match status" value="1"/>
</dbReference>
<dbReference type="EMBL" id="BGZK01000768">
    <property type="protein sequence ID" value="GBP59713.1"/>
    <property type="molecule type" value="Genomic_DNA"/>
</dbReference>
<sequence>MEGRKKAEGFKMLASPSVATPPFESDSEDNNDEGMWDDRTLNSAYERAMALEKSKVETAKRIAQATNTQKYDETLKTEESNNKKIKSGSARNSKKPNKLWAAGMYCRAVYKEDGREYEAIITRLLNDKECLITFLVRIELDAFWPKADDLNQSSVTAYKQI</sequence>
<proteinExistence type="predicted"/>
<feature type="region of interest" description="Disordered" evidence="1">
    <location>
        <begin position="69"/>
        <end position="95"/>
    </location>
</feature>
<dbReference type="Proteomes" id="UP000299102">
    <property type="component" value="Unassembled WGS sequence"/>
</dbReference>
<evidence type="ECO:0000313" key="2">
    <source>
        <dbReference type="EMBL" id="GBP59713.1"/>
    </source>
</evidence>
<dbReference type="SUPFAM" id="SSF63748">
    <property type="entry name" value="Tudor/PWWP/MBT"/>
    <property type="match status" value="1"/>
</dbReference>
<feature type="compositionally biased region" description="Acidic residues" evidence="1">
    <location>
        <begin position="25"/>
        <end position="35"/>
    </location>
</feature>
<name>A0A4C1X980_EUMVA</name>
<keyword evidence="3" id="KW-1185">Reference proteome</keyword>
<gene>
    <name evidence="2" type="primary">SMN1</name>
    <name evidence="2" type="ORF">EVAR_48682_1</name>
</gene>
<comment type="caution">
    <text evidence="2">The sequence shown here is derived from an EMBL/GenBank/DDBJ whole genome shotgun (WGS) entry which is preliminary data.</text>
</comment>
<feature type="region of interest" description="Disordered" evidence="1">
    <location>
        <begin position="1"/>
        <end position="39"/>
    </location>
</feature>
<reference evidence="2 3" key="1">
    <citation type="journal article" date="2019" name="Commun. Biol.">
        <title>The bagworm genome reveals a unique fibroin gene that provides high tensile strength.</title>
        <authorList>
            <person name="Kono N."/>
            <person name="Nakamura H."/>
            <person name="Ohtoshi R."/>
            <person name="Tomita M."/>
            <person name="Numata K."/>
            <person name="Arakawa K."/>
        </authorList>
    </citation>
    <scope>NUCLEOTIDE SEQUENCE [LARGE SCALE GENOMIC DNA]</scope>
</reference>
<feature type="compositionally biased region" description="Basic and acidic residues" evidence="1">
    <location>
        <begin position="70"/>
        <end position="82"/>
    </location>
</feature>
<organism evidence="2 3">
    <name type="scientific">Eumeta variegata</name>
    <name type="common">Bagworm moth</name>
    <name type="synonym">Eumeta japonica</name>
    <dbReference type="NCBI Taxonomy" id="151549"/>
    <lineage>
        <taxon>Eukaryota</taxon>
        <taxon>Metazoa</taxon>
        <taxon>Ecdysozoa</taxon>
        <taxon>Arthropoda</taxon>
        <taxon>Hexapoda</taxon>
        <taxon>Insecta</taxon>
        <taxon>Pterygota</taxon>
        <taxon>Neoptera</taxon>
        <taxon>Endopterygota</taxon>
        <taxon>Lepidoptera</taxon>
        <taxon>Glossata</taxon>
        <taxon>Ditrysia</taxon>
        <taxon>Tineoidea</taxon>
        <taxon>Psychidae</taxon>
        <taxon>Oiketicinae</taxon>
        <taxon>Eumeta</taxon>
    </lineage>
</organism>
<protein>
    <submittedName>
        <fullName evidence="2">Survival motor neuron protein</fullName>
    </submittedName>
</protein>
<dbReference type="AlphaFoldDB" id="A0A4C1X980"/>
<accession>A0A4C1X980</accession>
<evidence type="ECO:0000313" key="3">
    <source>
        <dbReference type="Proteomes" id="UP000299102"/>
    </source>
</evidence>